<dbReference type="Proteomes" id="UP000061660">
    <property type="component" value="Chromosome"/>
</dbReference>
<dbReference type="OrthoDB" id="9795467at2"/>
<protein>
    <submittedName>
        <fullName evidence="4">Bacterial extracellular solute-binding protein</fullName>
    </submittedName>
</protein>
<evidence type="ECO:0000256" key="3">
    <source>
        <dbReference type="ARBA" id="ARBA00022729"/>
    </source>
</evidence>
<keyword evidence="2" id="KW-0813">Transport</keyword>
<accession>A0A0U2W9E0</accession>
<name>A0A0U2W9E0_9BACL</name>
<keyword evidence="3" id="KW-0732">Signal</keyword>
<dbReference type="Pfam" id="PF01547">
    <property type="entry name" value="SBP_bac_1"/>
    <property type="match status" value="1"/>
</dbReference>
<dbReference type="RefSeq" id="WP_062410545.1">
    <property type="nucleotide sequence ID" value="NZ_CP013652.1"/>
</dbReference>
<reference evidence="4 5" key="2">
    <citation type="journal article" date="2016" name="Genome Announc.">
        <title>Complete Genome Sequences of Two Interactive Moderate Thermophiles, Paenibacillus napthalenovorans 32O-Y and Paenibacillus sp. 32O-W.</title>
        <authorList>
            <person name="Butler R.R.III."/>
            <person name="Wang J."/>
            <person name="Stark B.C."/>
            <person name="Pombert J.F."/>
        </authorList>
    </citation>
    <scope>NUCLEOTIDE SEQUENCE [LARGE SCALE GENOMIC DNA]</scope>
    <source>
        <strain evidence="4 5">32O-Y</strain>
    </source>
</reference>
<gene>
    <name evidence="4" type="ORF">IJ22_48460</name>
</gene>
<dbReference type="AlphaFoldDB" id="A0A0U2W9E0"/>
<dbReference type="Gene3D" id="3.40.190.10">
    <property type="entry name" value="Periplasmic binding protein-like II"/>
    <property type="match status" value="2"/>
</dbReference>
<organism evidence="4 5">
    <name type="scientific">Paenibacillus naphthalenovorans</name>
    <dbReference type="NCBI Taxonomy" id="162209"/>
    <lineage>
        <taxon>Bacteria</taxon>
        <taxon>Bacillati</taxon>
        <taxon>Bacillota</taxon>
        <taxon>Bacilli</taxon>
        <taxon>Bacillales</taxon>
        <taxon>Paenibacillaceae</taxon>
        <taxon>Paenibacillus</taxon>
    </lineage>
</organism>
<evidence type="ECO:0000256" key="2">
    <source>
        <dbReference type="ARBA" id="ARBA00022448"/>
    </source>
</evidence>
<dbReference type="InterPro" id="IPR006059">
    <property type="entry name" value="SBP"/>
</dbReference>
<evidence type="ECO:0000313" key="4">
    <source>
        <dbReference type="EMBL" id="ALS25108.1"/>
    </source>
</evidence>
<dbReference type="STRING" id="162209.IJ22_48460"/>
<dbReference type="InterPro" id="IPR050490">
    <property type="entry name" value="Bact_solute-bd_prot1"/>
</dbReference>
<dbReference type="PROSITE" id="PS51257">
    <property type="entry name" value="PROKAR_LIPOPROTEIN"/>
    <property type="match status" value="1"/>
</dbReference>
<reference evidence="5" key="1">
    <citation type="submission" date="2015-12" db="EMBL/GenBank/DDBJ databases">
        <title>Complete genome sequences of two moderately thermophilic Paenibacillus species.</title>
        <authorList>
            <person name="Butler R.III."/>
            <person name="Wang J."/>
            <person name="Stark B.C."/>
            <person name="Pombert J.-F."/>
        </authorList>
    </citation>
    <scope>NUCLEOTIDE SEQUENCE [LARGE SCALE GENOMIC DNA]</scope>
    <source>
        <strain evidence="5">32O-Y</strain>
    </source>
</reference>
<sequence precursor="true">MKSIHYLKKALPAVLTGTLLLTSACSNDKPEGSTAAENTNNETPKSLKIIMIADPWVDVMKNFGAEYEKATGIKVQIDSYSYDQTHQKEVLLGTQKSDAADVIVLDSPWIGEFAEGQITEDLKARIEATPDLEWDDYIPSFRQVAEWKGQIVGVPFAPYYVMLHYRKDLFEKEGLQPPKTYDEMVAIAKRFTNNPNYPGMSGIAMNNAKGAPAGQAWFEYIFNVDKPFESNYPGSKDAYADMTPRIDSPESIKIVNMFKELLQYQPDGALNFAWDDRTQAFAQGKVAMMAAWSVVTPGLLDPSRSQVSDKFATALVPGVSGKDPVAPLGGWVMSINKYSKNKEAAWDFIKWANNKENHKKFVLQGGPPSRLSELNDNEIKQKFHWIDTLAQSAEKAYADCRPRIPESFQIIDTIGNAISQAVSGQMPVEQAMKKANDDVKKLLIQSGYTFK</sequence>
<dbReference type="EMBL" id="CP013652">
    <property type="protein sequence ID" value="ALS25108.1"/>
    <property type="molecule type" value="Genomic_DNA"/>
</dbReference>
<keyword evidence="5" id="KW-1185">Reference proteome</keyword>
<evidence type="ECO:0000313" key="5">
    <source>
        <dbReference type="Proteomes" id="UP000061660"/>
    </source>
</evidence>
<comment type="similarity">
    <text evidence="1">Belongs to the bacterial solute-binding protein 1 family.</text>
</comment>
<evidence type="ECO:0000256" key="1">
    <source>
        <dbReference type="ARBA" id="ARBA00008520"/>
    </source>
</evidence>
<dbReference type="SUPFAM" id="SSF53850">
    <property type="entry name" value="Periplasmic binding protein-like II"/>
    <property type="match status" value="1"/>
</dbReference>
<dbReference type="PANTHER" id="PTHR43649">
    <property type="entry name" value="ARABINOSE-BINDING PROTEIN-RELATED"/>
    <property type="match status" value="1"/>
</dbReference>
<proteinExistence type="inferred from homology"/>
<dbReference type="KEGG" id="pnp:IJ22_48460"/>
<dbReference type="PATRIC" id="fig|162209.4.peg.5115"/>
<dbReference type="PANTHER" id="PTHR43649:SF34">
    <property type="entry name" value="ABC TRANSPORTER PERIPLASMIC-BINDING PROTEIN YCJN-RELATED"/>
    <property type="match status" value="1"/>
</dbReference>